<dbReference type="SUPFAM" id="SSF48726">
    <property type="entry name" value="Immunoglobulin"/>
    <property type="match status" value="9"/>
</dbReference>
<evidence type="ECO:0000256" key="2">
    <source>
        <dbReference type="ARBA" id="ARBA00022737"/>
    </source>
</evidence>
<dbReference type="InterPro" id="IPR003599">
    <property type="entry name" value="Ig_sub"/>
</dbReference>
<keyword evidence="4" id="KW-0393">Immunoglobulin domain</keyword>
<dbReference type="InterPro" id="IPR013098">
    <property type="entry name" value="Ig_I-set"/>
</dbReference>
<dbReference type="Pfam" id="PF13927">
    <property type="entry name" value="Ig_3"/>
    <property type="match status" value="6"/>
</dbReference>
<keyword evidence="8" id="KW-1185">Reference proteome</keyword>
<feature type="compositionally biased region" description="Polar residues" evidence="5">
    <location>
        <begin position="946"/>
        <end position="959"/>
    </location>
</feature>
<dbReference type="SMART" id="SM00408">
    <property type="entry name" value="IGc2"/>
    <property type="match status" value="9"/>
</dbReference>
<accession>A0A6J8A9J8</accession>
<feature type="domain" description="Ig-like" evidence="6">
    <location>
        <begin position="415"/>
        <end position="507"/>
    </location>
</feature>
<evidence type="ECO:0000256" key="5">
    <source>
        <dbReference type="SAM" id="MobiDB-lite"/>
    </source>
</evidence>
<dbReference type="CDD" id="cd00096">
    <property type="entry name" value="Ig"/>
    <property type="match status" value="3"/>
</dbReference>
<feature type="domain" description="Ig-like" evidence="6">
    <location>
        <begin position="715"/>
        <end position="810"/>
    </location>
</feature>
<dbReference type="InterPro" id="IPR003598">
    <property type="entry name" value="Ig_sub2"/>
</dbReference>
<reference evidence="7 8" key="1">
    <citation type="submission" date="2020-06" db="EMBL/GenBank/DDBJ databases">
        <authorList>
            <person name="Li R."/>
            <person name="Bekaert M."/>
        </authorList>
    </citation>
    <scope>NUCLEOTIDE SEQUENCE [LARGE SCALE GENOMIC DNA]</scope>
    <source>
        <strain evidence="8">wild</strain>
    </source>
</reference>
<evidence type="ECO:0000313" key="7">
    <source>
        <dbReference type="EMBL" id="CAC5364617.1"/>
    </source>
</evidence>
<keyword evidence="1" id="KW-0732">Signal</keyword>
<sequence>MNKHRSMPDVVILMLTGKLQLNISQTSYVTEFGSPVSLNCQIFEDKQFPTVHVIWNINANGKIEKKNVHQESPSLVITNPTFEDTSTYTCSATDGHTNVNSQPIQLTVIGAIPSVIVELKSNEVYPGQTVTIQCNITATPNIVNVYWQKTINDFTTNVTTNTQRVHGGTVDVPSLTLLSTRTNDSGLYTCNAKNLVGTGHSQYTNLTVVGALPVVSVGDRTVAAEYGHSVILECNITADPQVLTVYWQKEHDGIQTNITSTTSDIDGITISNPSLTIKETNESDSGIYICYAVNAVGHAHSNTTNLTVEGNMNYPFVQLNHERSIQVKYGGNFSLKSYIRSNEQYPIREIYWQYINNGIVTKVDYKTNGKNIDNSSLNFTHVTTSESGQFTCFARNDVGTSKSNSIDVKVNGATPTVKVEKTMYESVFGELVELVCKISAEPPLTNVYWEKVTHDTRMIINTGSIGYQNGTLVNPSLTITYSTMFDTGNYTCLASNSVGISRSKSIFLHVIGDLPEVFVPNPAVNVSFGDSVNLTCNVKATPVYDLVYWEHKDTFATRRIFTGTVGTEGSTVDNPTLILKYATNTVSGLYTCFARNAVGISKSSSINLTVNGGLPDVVVDVRNYSTTYGKKIKLDCRVTAHPEVVFVYWQKEINNVMYTLIQGSIGTEGINLTFPSLVLTRPITADSGVYTCFALNRAGIQKSVPTTLTVEGGIPHVTIMQTKYTAEYGKLITMNCNVKSNPSTARVYWQKVYDQGQTKQINYGTPGTFGSSVTSPSLTINFSTPANDGIYFCLAENTAGVGQREPITLTVLAGRPVVRLTSSSSKVLAGSKVEITCLITSIPDVKNVYWHIGSEPSPTVINEQSSNVNIKQSMINPTEYKLTIQEASVSLSEEYRCFANNEVGTSKSLPLVLKVIDIDSVDQTVRVIADISEDDRCSICDDQEQNGDNTADTDNMTKKSTSIIPQGLIKL</sequence>
<dbReference type="GO" id="GO:0043005">
    <property type="term" value="C:neuron projection"/>
    <property type="evidence" value="ECO:0007669"/>
    <property type="project" value="TreeGrafter"/>
</dbReference>
<organism evidence="7 8">
    <name type="scientific">Mytilus coruscus</name>
    <name type="common">Sea mussel</name>
    <dbReference type="NCBI Taxonomy" id="42192"/>
    <lineage>
        <taxon>Eukaryota</taxon>
        <taxon>Metazoa</taxon>
        <taxon>Spiralia</taxon>
        <taxon>Lophotrochozoa</taxon>
        <taxon>Mollusca</taxon>
        <taxon>Bivalvia</taxon>
        <taxon>Autobranchia</taxon>
        <taxon>Pteriomorphia</taxon>
        <taxon>Mytilida</taxon>
        <taxon>Mytiloidea</taxon>
        <taxon>Mytilidae</taxon>
        <taxon>Mytilinae</taxon>
        <taxon>Mytilus</taxon>
    </lineage>
</organism>
<dbReference type="Pfam" id="PF07679">
    <property type="entry name" value="I-set"/>
    <property type="match status" value="1"/>
</dbReference>
<gene>
    <name evidence="7" type="ORF">MCOR_5599</name>
</gene>
<dbReference type="OrthoDB" id="6150053at2759"/>
<proteinExistence type="predicted"/>
<dbReference type="InterPro" id="IPR051170">
    <property type="entry name" value="Neural/epithelial_adhesion"/>
</dbReference>
<dbReference type="Pfam" id="PF13895">
    <property type="entry name" value="Ig_2"/>
    <property type="match status" value="1"/>
</dbReference>
<feature type="region of interest" description="Disordered" evidence="5">
    <location>
        <begin position="940"/>
        <end position="959"/>
    </location>
</feature>
<dbReference type="PANTHER" id="PTHR12231">
    <property type="entry name" value="CTX-RELATED TYPE I TRANSMEMBRANE PROTEIN"/>
    <property type="match status" value="1"/>
</dbReference>
<feature type="domain" description="Ig-like" evidence="6">
    <location>
        <begin position="515"/>
        <end position="609"/>
    </location>
</feature>
<dbReference type="PANTHER" id="PTHR12231:SF253">
    <property type="entry name" value="DPR-INTERACTING PROTEIN ETA, ISOFORM B-RELATED"/>
    <property type="match status" value="1"/>
</dbReference>
<feature type="domain" description="Ig-like" evidence="6">
    <location>
        <begin position="816"/>
        <end position="910"/>
    </location>
</feature>
<feature type="domain" description="Ig-like" evidence="6">
    <location>
        <begin position="213"/>
        <end position="307"/>
    </location>
</feature>
<feature type="domain" description="Ig-like" evidence="6">
    <location>
        <begin position="113"/>
        <end position="207"/>
    </location>
</feature>
<keyword evidence="3" id="KW-1015">Disulfide bond</keyword>
<dbReference type="InterPro" id="IPR007110">
    <property type="entry name" value="Ig-like_dom"/>
</dbReference>
<feature type="domain" description="Ig-like" evidence="6">
    <location>
        <begin position="615"/>
        <end position="709"/>
    </location>
</feature>
<dbReference type="PROSITE" id="PS50835">
    <property type="entry name" value="IG_LIKE"/>
    <property type="match status" value="9"/>
</dbReference>
<name>A0A6J8A9J8_MYTCO</name>
<evidence type="ECO:0000256" key="3">
    <source>
        <dbReference type="ARBA" id="ARBA00023157"/>
    </source>
</evidence>
<dbReference type="AlphaFoldDB" id="A0A6J8A9J8"/>
<dbReference type="EMBL" id="CACVKT020001043">
    <property type="protein sequence ID" value="CAC5364617.1"/>
    <property type="molecule type" value="Genomic_DNA"/>
</dbReference>
<dbReference type="InterPro" id="IPR036179">
    <property type="entry name" value="Ig-like_dom_sf"/>
</dbReference>
<evidence type="ECO:0000259" key="6">
    <source>
        <dbReference type="PROSITE" id="PS50835"/>
    </source>
</evidence>
<evidence type="ECO:0000256" key="1">
    <source>
        <dbReference type="ARBA" id="ARBA00022729"/>
    </source>
</evidence>
<protein>
    <submittedName>
        <fullName evidence="7">HMCN</fullName>
    </submittedName>
</protein>
<evidence type="ECO:0000313" key="8">
    <source>
        <dbReference type="Proteomes" id="UP000507470"/>
    </source>
</evidence>
<keyword evidence="2" id="KW-0677">Repeat</keyword>
<dbReference type="InterPro" id="IPR013783">
    <property type="entry name" value="Ig-like_fold"/>
</dbReference>
<dbReference type="Gene3D" id="2.60.40.10">
    <property type="entry name" value="Immunoglobulins"/>
    <property type="match status" value="9"/>
</dbReference>
<dbReference type="Proteomes" id="UP000507470">
    <property type="component" value="Unassembled WGS sequence"/>
</dbReference>
<dbReference type="SMART" id="SM00409">
    <property type="entry name" value="IG"/>
    <property type="match status" value="9"/>
</dbReference>
<feature type="domain" description="Ig-like" evidence="6">
    <location>
        <begin position="315"/>
        <end position="407"/>
    </location>
</feature>
<evidence type="ECO:0000256" key="4">
    <source>
        <dbReference type="ARBA" id="ARBA00023319"/>
    </source>
</evidence>
<feature type="domain" description="Ig-like" evidence="6">
    <location>
        <begin position="8"/>
        <end position="107"/>
    </location>
</feature>